<accession>A0AA86VN24</accession>
<dbReference type="GO" id="GO:0000786">
    <property type="term" value="C:nucleosome"/>
    <property type="evidence" value="ECO:0007669"/>
    <property type="project" value="InterPro"/>
</dbReference>
<feature type="region of interest" description="Disordered" evidence="3">
    <location>
        <begin position="49"/>
        <end position="70"/>
    </location>
</feature>
<dbReference type="PANTHER" id="PTHR11426">
    <property type="entry name" value="HISTONE H3"/>
    <property type="match status" value="1"/>
</dbReference>
<organism evidence="4 5">
    <name type="scientific">Sphenostylis stenocarpa</name>
    <dbReference type="NCBI Taxonomy" id="92480"/>
    <lineage>
        <taxon>Eukaryota</taxon>
        <taxon>Viridiplantae</taxon>
        <taxon>Streptophyta</taxon>
        <taxon>Embryophyta</taxon>
        <taxon>Tracheophyta</taxon>
        <taxon>Spermatophyta</taxon>
        <taxon>Magnoliopsida</taxon>
        <taxon>eudicotyledons</taxon>
        <taxon>Gunneridae</taxon>
        <taxon>Pentapetalae</taxon>
        <taxon>rosids</taxon>
        <taxon>fabids</taxon>
        <taxon>Fabales</taxon>
        <taxon>Fabaceae</taxon>
        <taxon>Papilionoideae</taxon>
        <taxon>50 kb inversion clade</taxon>
        <taxon>NPAAA clade</taxon>
        <taxon>indigoferoid/millettioid clade</taxon>
        <taxon>Phaseoleae</taxon>
        <taxon>Sphenostylis</taxon>
    </lineage>
</organism>
<reference evidence="4" key="1">
    <citation type="submission" date="2023-10" db="EMBL/GenBank/DDBJ databases">
        <authorList>
            <person name="Domelevo Entfellner J.-B."/>
        </authorList>
    </citation>
    <scope>NUCLEOTIDE SEQUENCE</scope>
</reference>
<gene>
    <name evidence="4" type="ORF">AYBTSS11_LOCUS14219</name>
</gene>
<proteinExistence type="inferred from homology"/>
<evidence type="ECO:0000313" key="5">
    <source>
        <dbReference type="Proteomes" id="UP001189624"/>
    </source>
</evidence>
<feature type="compositionally biased region" description="Basic and acidic residues" evidence="3">
    <location>
        <begin position="50"/>
        <end position="61"/>
    </location>
</feature>
<dbReference type="Gramene" id="rna-AYBTSS11_LOCUS14219">
    <property type="protein sequence ID" value="CAJ1950373.1"/>
    <property type="gene ID" value="gene-AYBTSS11_LOCUS14219"/>
</dbReference>
<sequence length="126" mass="14386">MARVKHTPASRKVGMSEIEYIVSHLSESNPDFLPYANSKVKKKLHVLPHPQHEGAEAPETQRRKKARSKPGTAALREIRHFQKSCKLLIPAAPFLRCVIYPVLLMIRRMLDKLLIGVDFTCYNARV</sequence>
<dbReference type="GO" id="GO:0003677">
    <property type="term" value="F:DNA binding"/>
    <property type="evidence" value="ECO:0007669"/>
    <property type="project" value="InterPro"/>
</dbReference>
<keyword evidence="5" id="KW-1185">Reference proteome</keyword>
<evidence type="ECO:0000313" key="4">
    <source>
        <dbReference type="EMBL" id="CAJ1950373.1"/>
    </source>
</evidence>
<dbReference type="InterPro" id="IPR009072">
    <property type="entry name" value="Histone-fold"/>
</dbReference>
<dbReference type="Proteomes" id="UP001189624">
    <property type="component" value="Chromosome 4"/>
</dbReference>
<dbReference type="GO" id="GO:0046982">
    <property type="term" value="F:protein heterodimerization activity"/>
    <property type="evidence" value="ECO:0007669"/>
    <property type="project" value="InterPro"/>
</dbReference>
<dbReference type="AlphaFoldDB" id="A0AA86VN24"/>
<dbReference type="InterPro" id="IPR000164">
    <property type="entry name" value="Histone_H3/CENP-A"/>
</dbReference>
<dbReference type="SUPFAM" id="SSF47113">
    <property type="entry name" value="Histone-fold"/>
    <property type="match status" value="1"/>
</dbReference>
<evidence type="ECO:0008006" key="6">
    <source>
        <dbReference type="Google" id="ProtNLM"/>
    </source>
</evidence>
<protein>
    <recommendedName>
        <fullName evidence="6">Histone H2A/H2B/H3 domain-containing protein</fullName>
    </recommendedName>
</protein>
<dbReference type="Gene3D" id="1.10.20.10">
    <property type="entry name" value="Histone, subunit A"/>
    <property type="match status" value="1"/>
</dbReference>
<name>A0AA86VN24_9FABA</name>
<dbReference type="GO" id="GO:0030527">
    <property type="term" value="F:structural constituent of chromatin"/>
    <property type="evidence" value="ECO:0007669"/>
    <property type="project" value="InterPro"/>
</dbReference>
<dbReference type="EMBL" id="OY731401">
    <property type="protein sequence ID" value="CAJ1950373.1"/>
    <property type="molecule type" value="Genomic_DNA"/>
</dbReference>
<comment type="similarity">
    <text evidence="1">Belongs to the histone H3 family.</text>
</comment>
<keyword evidence="2" id="KW-0007">Acetylation</keyword>
<evidence type="ECO:0000256" key="3">
    <source>
        <dbReference type="SAM" id="MobiDB-lite"/>
    </source>
</evidence>
<evidence type="ECO:0000256" key="2">
    <source>
        <dbReference type="ARBA" id="ARBA00022990"/>
    </source>
</evidence>
<evidence type="ECO:0000256" key="1">
    <source>
        <dbReference type="ARBA" id="ARBA00010343"/>
    </source>
</evidence>